<proteinExistence type="inferred from homology"/>
<feature type="transmembrane region" description="Helical" evidence="8">
    <location>
        <begin position="121"/>
        <end position="140"/>
    </location>
</feature>
<dbReference type="Proteomes" id="UP000265566">
    <property type="component" value="Chromosome 5"/>
</dbReference>
<dbReference type="PANTHER" id="PTHR33573">
    <property type="entry name" value="CASP-LIKE PROTEIN 4A4"/>
    <property type="match status" value="1"/>
</dbReference>
<sequence>MDKGIGVELATRSSIEMGNSVVDEEFEGKEASLLRIVETFLRLFPICLCVTALIIMLKNSEENEYGSVAYSDLGAFRLYLVHANGICAGYSLFSAVIVAVPRPSTMPKAWAFFLLDQVQTYIILAAGAVLTEVLYLAEYGVPTAGWSSACGSFGSFCHKIKASLVITFIAVVCYILLSLISSYRLFSKYDAPAEFNNNSNKDIGIAAFNG</sequence>
<keyword evidence="7 8" id="KW-0472">Membrane</keyword>
<feature type="transmembrane region" description="Helical" evidence="8">
    <location>
        <begin position="77"/>
        <end position="100"/>
    </location>
</feature>
<dbReference type="EMBL" id="PSQE01000005">
    <property type="protein sequence ID" value="RHN56811.1"/>
    <property type="molecule type" value="Genomic_DNA"/>
</dbReference>
<evidence type="ECO:0000256" key="8">
    <source>
        <dbReference type="RuleBase" id="RU361233"/>
    </source>
</evidence>
<dbReference type="InterPro" id="IPR006702">
    <property type="entry name" value="CASP_dom"/>
</dbReference>
<dbReference type="GO" id="GO:0005886">
    <property type="term" value="C:plasma membrane"/>
    <property type="evidence" value="ECO:0007669"/>
    <property type="project" value="UniProtKB-SubCell"/>
</dbReference>
<keyword evidence="6 8" id="KW-1133">Transmembrane helix</keyword>
<feature type="transmembrane region" description="Helical" evidence="8">
    <location>
        <begin position="160"/>
        <end position="180"/>
    </location>
</feature>
<dbReference type="AlphaFoldDB" id="A0A396HW90"/>
<keyword evidence="4 8" id="KW-1003">Cell membrane</keyword>
<name>A0A396HW90_MEDTR</name>
<comment type="similarity">
    <text evidence="2 8">Belongs to the Casparian strip membrane proteins (CASP) family.</text>
</comment>
<comment type="caution">
    <text evidence="10">The sequence shown here is derived from an EMBL/GenBank/DDBJ whole genome shotgun (WGS) entry which is preliminary data.</text>
</comment>
<dbReference type="PANTHER" id="PTHR33573:SF46">
    <property type="entry name" value="CASP-LIKE PROTEIN 2A1"/>
    <property type="match status" value="1"/>
</dbReference>
<feature type="domain" description="Casparian strip membrane protein" evidence="9">
    <location>
        <begin position="33"/>
        <end position="173"/>
    </location>
</feature>
<evidence type="ECO:0000256" key="6">
    <source>
        <dbReference type="ARBA" id="ARBA00022989"/>
    </source>
</evidence>
<protein>
    <recommendedName>
        <fullName evidence="8">CASP-like protein</fullName>
    </recommendedName>
</protein>
<comment type="subunit">
    <text evidence="3 8">Homodimer and heterodimers.</text>
</comment>
<evidence type="ECO:0000259" key="9">
    <source>
        <dbReference type="Pfam" id="PF04535"/>
    </source>
</evidence>
<dbReference type="Pfam" id="PF04535">
    <property type="entry name" value="CASP_dom"/>
    <property type="match status" value="1"/>
</dbReference>
<evidence type="ECO:0000256" key="3">
    <source>
        <dbReference type="ARBA" id="ARBA00011489"/>
    </source>
</evidence>
<evidence type="ECO:0000313" key="10">
    <source>
        <dbReference type="EMBL" id="RHN56811.1"/>
    </source>
</evidence>
<evidence type="ECO:0000256" key="1">
    <source>
        <dbReference type="ARBA" id="ARBA00004651"/>
    </source>
</evidence>
<dbReference type="NCBIfam" id="TIGR01569">
    <property type="entry name" value="A_tha_TIGR01569"/>
    <property type="match status" value="1"/>
</dbReference>
<evidence type="ECO:0000256" key="7">
    <source>
        <dbReference type="ARBA" id="ARBA00023136"/>
    </source>
</evidence>
<evidence type="ECO:0000256" key="2">
    <source>
        <dbReference type="ARBA" id="ARBA00007651"/>
    </source>
</evidence>
<comment type="subcellular location">
    <subcellularLocation>
        <location evidence="1 8">Cell membrane</location>
        <topology evidence="1 8">Multi-pass membrane protein</topology>
    </subcellularLocation>
</comment>
<organism evidence="10 11">
    <name type="scientific">Medicago truncatula</name>
    <name type="common">Barrel medic</name>
    <name type="synonym">Medicago tribuloides</name>
    <dbReference type="NCBI Taxonomy" id="3880"/>
    <lineage>
        <taxon>Eukaryota</taxon>
        <taxon>Viridiplantae</taxon>
        <taxon>Streptophyta</taxon>
        <taxon>Embryophyta</taxon>
        <taxon>Tracheophyta</taxon>
        <taxon>Spermatophyta</taxon>
        <taxon>Magnoliopsida</taxon>
        <taxon>eudicotyledons</taxon>
        <taxon>Gunneridae</taxon>
        <taxon>Pentapetalae</taxon>
        <taxon>rosids</taxon>
        <taxon>fabids</taxon>
        <taxon>Fabales</taxon>
        <taxon>Fabaceae</taxon>
        <taxon>Papilionoideae</taxon>
        <taxon>50 kb inversion clade</taxon>
        <taxon>NPAAA clade</taxon>
        <taxon>Hologalegina</taxon>
        <taxon>IRL clade</taxon>
        <taxon>Trifolieae</taxon>
        <taxon>Medicago</taxon>
    </lineage>
</organism>
<feature type="transmembrane region" description="Helical" evidence="8">
    <location>
        <begin position="39"/>
        <end position="57"/>
    </location>
</feature>
<dbReference type="InterPro" id="IPR006459">
    <property type="entry name" value="CASP/CASPL"/>
</dbReference>
<accession>A0A396HW90</accession>
<keyword evidence="5 8" id="KW-0812">Transmembrane</keyword>
<dbReference type="Gramene" id="rna32265">
    <property type="protein sequence ID" value="RHN56811.1"/>
    <property type="gene ID" value="gene32265"/>
</dbReference>
<evidence type="ECO:0000256" key="4">
    <source>
        <dbReference type="ARBA" id="ARBA00022475"/>
    </source>
</evidence>
<evidence type="ECO:0000313" key="11">
    <source>
        <dbReference type="Proteomes" id="UP000265566"/>
    </source>
</evidence>
<reference evidence="11" key="1">
    <citation type="journal article" date="2018" name="Nat. Plants">
        <title>Whole-genome landscape of Medicago truncatula symbiotic genes.</title>
        <authorList>
            <person name="Pecrix Y."/>
            <person name="Staton S.E."/>
            <person name="Sallet E."/>
            <person name="Lelandais-Briere C."/>
            <person name="Moreau S."/>
            <person name="Carrere S."/>
            <person name="Blein T."/>
            <person name="Jardinaud M.F."/>
            <person name="Latrasse D."/>
            <person name="Zouine M."/>
            <person name="Zahm M."/>
            <person name="Kreplak J."/>
            <person name="Mayjonade B."/>
            <person name="Satge C."/>
            <person name="Perez M."/>
            <person name="Cauet S."/>
            <person name="Marande W."/>
            <person name="Chantry-Darmon C."/>
            <person name="Lopez-Roques C."/>
            <person name="Bouchez O."/>
            <person name="Berard A."/>
            <person name="Debelle F."/>
            <person name="Munos S."/>
            <person name="Bendahmane A."/>
            <person name="Berges H."/>
            <person name="Niebel A."/>
            <person name="Buitink J."/>
            <person name="Frugier F."/>
            <person name="Benhamed M."/>
            <person name="Crespi M."/>
            <person name="Gouzy J."/>
            <person name="Gamas P."/>
        </authorList>
    </citation>
    <scope>NUCLEOTIDE SEQUENCE [LARGE SCALE GENOMIC DNA]</scope>
    <source>
        <strain evidence="11">cv. Jemalong A17</strain>
    </source>
</reference>
<evidence type="ECO:0000256" key="5">
    <source>
        <dbReference type="ARBA" id="ARBA00022692"/>
    </source>
</evidence>
<gene>
    <name evidence="10" type="ORF">MtrunA17_Chr5g0433491</name>
</gene>